<dbReference type="EMBL" id="BTSY01000001">
    <property type="protein sequence ID" value="GMT08752.1"/>
    <property type="molecule type" value="Genomic_DNA"/>
</dbReference>
<feature type="non-terminal residue" evidence="1">
    <location>
        <position position="68"/>
    </location>
</feature>
<dbReference type="AlphaFoldDB" id="A0AAV5UNY1"/>
<name>A0AAV5UNY1_9BILA</name>
<feature type="non-terminal residue" evidence="1">
    <location>
        <position position="1"/>
    </location>
</feature>
<evidence type="ECO:0000313" key="1">
    <source>
        <dbReference type="EMBL" id="GMT08752.1"/>
    </source>
</evidence>
<accession>A0AAV5UNY1</accession>
<dbReference type="Proteomes" id="UP001432322">
    <property type="component" value="Unassembled WGS sequence"/>
</dbReference>
<organism evidence="1 2">
    <name type="scientific">Pristionchus fissidentatus</name>
    <dbReference type="NCBI Taxonomy" id="1538716"/>
    <lineage>
        <taxon>Eukaryota</taxon>
        <taxon>Metazoa</taxon>
        <taxon>Ecdysozoa</taxon>
        <taxon>Nematoda</taxon>
        <taxon>Chromadorea</taxon>
        <taxon>Rhabditida</taxon>
        <taxon>Rhabditina</taxon>
        <taxon>Diplogasteromorpha</taxon>
        <taxon>Diplogasteroidea</taxon>
        <taxon>Neodiplogasteridae</taxon>
        <taxon>Pristionchus</taxon>
    </lineage>
</organism>
<evidence type="ECO:0000313" key="2">
    <source>
        <dbReference type="Proteomes" id="UP001432322"/>
    </source>
</evidence>
<keyword evidence="2" id="KW-1185">Reference proteome</keyword>
<gene>
    <name evidence="1" type="ORF">PFISCL1PPCAC_49</name>
</gene>
<protein>
    <submittedName>
        <fullName evidence="1">Uncharacterized protein</fullName>
    </submittedName>
</protein>
<reference evidence="1" key="1">
    <citation type="submission" date="2023-10" db="EMBL/GenBank/DDBJ databases">
        <title>Genome assembly of Pristionchus species.</title>
        <authorList>
            <person name="Yoshida K."/>
            <person name="Sommer R.J."/>
        </authorList>
    </citation>
    <scope>NUCLEOTIDE SEQUENCE</scope>
    <source>
        <strain evidence="1">RS5133</strain>
    </source>
</reference>
<sequence length="68" mass="7814">LNPHSFDSHSFQAFVRPFLQPDSIPTSVADQNILNRNFSSRRLKFDCGFGVVDKVAVRYDEWHCTLSV</sequence>
<comment type="caution">
    <text evidence="1">The sequence shown here is derived from an EMBL/GenBank/DDBJ whole genome shotgun (WGS) entry which is preliminary data.</text>
</comment>
<proteinExistence type="predicted"/>